<gene>
    <name evidence="3" type="ORF">AXFE_16730</name>
</gene>
<sequence>MKKLFSGVSKLEKIGEGHYGAIVDEDFTIAGKPNGGYLLALVDRAILSETSFGDVLSSNCTYLISPDPGPVEIDVTLYRSGRNFAQLGGQMTQGGQLCLVVTTVVTTFDPLAKPYWERDEQFQSVTPWDQCLSIPVQSPGGFKAAIMEQVDIRLDPNVKIYSENFPSGSGELRGWLRLPEGEDFDSVSLQYALDSFPPATFEIERSGWVPTLALNTYVRTRPAPGSLWIMQRANLIQGQLVDERCYAWDSSGALVGQATQIAGVRLGEYAIG</sequence>
<evidence type="ECO:0008006" key="5">
    <source>
        <dbReference type="Google" id="ProtNLM"/>
    </source>
</evidence>
<dbReference type="Gene3D" id="2.40.160.210">
    <property type="entry name" value="Acyl-CoA thioesterase, double hotdog domain"/>
    <property type="match status" value="1"/>
</dbReference>
<dbReference type="Pfam" id="PF13622">
    <property type="entry name" value="4HBT_3"/>
    <property type="match status" value="1"/>
</dbReference>
<dbReference type="InterPro" id="IPR042171">
    <property type="entry name" value="Acyl-CoA_hotdog"/>
</dbReference>
<dbReference type="InterPro" id="IPR052389">
    <property type="entry name" value="Sec_Metab_Biosynth-Assoc"/>
</dbReference>
<dbReference type="RefSeq" id="WP_160291779.1">
    <property type="nucleotide sequence ID" value="NZ_JXYS01000040.1"/>
</dbReference>
<proteinExistence type="predicted"/>
<feature type="domain" description="Acyl-CoA thioesterase-like N-terminal HotDog" evidence="1">
    <location>
        <begin position="25"/>
        <end position="104"/>
    </location>
</feature>
<dbReference type="InterPro" id="IPR049449">
    <property type="entry name" value="TesB_ACOT8-like_N"/>
</dbReference>
<reference evidence="3 4" key="1">
    <citation type="submission" date="2015-01" db="EMBL/GenBank/DDBJ databases">
        <title>Draft genome of the acidophilic iron oxidizer Acidithrix ferrooxidans strain Py-F3.</title>
        <authorList>
            <person name="Poehlein A."/>
            <person name="Eisen S."/>
            <person name="Schloemann M."/>
            <person name="Johnson B.D."/>
            <person name="Daniel R."/>
            <person name="Muehling M."/>
        </authorList>
    </citation>
    <scope>NUCLEOTIDE SEQUENCE [LARGE SCALE GENOMIC DNA]</scope>
    <source>
        <strain evidence="3 4">Py-F3</strain>
    </source>
</reference>
<dbReference type="InterPro" id="IPR049450">
    <property type="entry name" value="ACOT8-like_C"/>
</dbReference>
<protein>
    <recommendedName>
        <fullName evidence="5">Thioesterase-like superfamily protein</fullName>
    </recommendedName>
</protein>
<organism evidence="3 4">
    <name type="scientific">Acidithrix ferrooxidans</name>
    <dbReference type="NCBI Taxonomy" id="1280514"/>
    <lineage>
        <taxon>Bacteria</taxon>
        <taxon>Bacillati</taxon>
        <taxon>Actinomycetota</taxon>
        <taxon>Acidimicrobiia</taxon>
        <taxon>Acidimicrobiales</taxon>
        <taxon>Acidimicrobiaceae</taxon>
        <taxon>Acidithrix</taxon>
    </lineage>
</organism>
<keyword evidence="4" id="KW-1185">Reference proteome</keyword>
<evidence type="ECO:0000313" key="3">
    <source>
        <dbReference type="EMBL" id="KJF17460.1"/>
    </source>
</evidence>
<evidence type="ECO:0000259" key="1">
    <source>
        <dbReference type="Pfam" id="PF13622"/>
    </source>
</evidence>
<dbReference type="InterPro" id="IPR029069">
    <property type="entry name" value="HotDog_dom_sf"/>
</dbReference>
<dbReference type="AlphaFoldDB" id="A0A0D8HHJ8"/>
<name>A0A0D8HHJ8_9ACTN</name>
<comment type="caution">
    <text evidence="3">The sequence shown here is derived from an EMBL/GenBank/DDBJ whole genome shotgun (WGS) entry which is preliminary data.</text>
</comment>
<feature type="domain" description="Acyl-CoA thioesterase-like C-terminal" evidence="2">
    <location>
        <begin position="138"/>
        <end position="262"/>
    </location>
</feature>
<evidence type="ECO:0000313" key="4">
    <source>
        <dbReference type="Proteomes" id="UP000032360"/>
    </source>
</evidence>
<dbReference type="PANTHER" id="PTHR38110">
    <property type="entry name" value="CHROMOSOME 23, WHOLE GENOME SHOTGUN SEQUENCE"/>
    <property type="match status" value="1"/>
</dbReference>
<dbReference type="Pfam" id="PF20789">
    <property type="entry name" value="4HBT_3C"/>
    <property type="match status" value="1"/>
</dbReference>
<accession>A0A0D8HHJ8</accession>
<dbReference type="STRING" id="1280514.AXFE_16730"/>
<dbReference type="EMBL" id="JXYS01000040">
    <property type="protein sequence ID" value="KJF17460.1"/>
    <property type="molecule type" value="Genomic_DNA"/>
</dbReference>
<dbReference type="Proteomes" id="UP000032360">
    <property type="component" value="Unassembled WGS sequence"/>
</dbReference>
<dbReference type="SUPFAM" id="SSF54637">
    <property type="entry name" value="Thioesterase/thiol ester dehydrase-isomerase"/>
    <property type="match status" value="2"/>
</dbReference>
<dbReference type="OrthoDB" id="5418286at2"/>
<evidence type="ECO:0000259" key="2">
    <source>
        <dbReference type="Pfam" id="PF20789"/>
    </source>
</evidence>
<dbReference type="PANTHER" id="PTHR38110:SF1">
    <property type="entry name" value="THIOESTERASE DOMAIN-CONTAINING PROTEIN"/>
    <property type="match status" value="1"/>
</dbReference>